<keyword evidence="1" id="KW-0812">Transmembrane</keyword>
<keyword evidence="3" id="KW-1185">Reference proteome</keyword>
<evidence type="ECO:0008006" key="4">
    <source>
        <dbReference type="Google" id="ProtNLM"/>
    </source>
</evidence>
<evidence type="ECO:0000313" key="2">
    <source>
        <dbReference type="EMBL" id="RDY28933.1"/>
    </source>
</evidence>
<sequence length="124" mass="14105">MGDNLIEYLINLSVFIPIVLILIVVSIKLSKVNIETNKKNNYISILEKTNLNKDTSILVLKTGDEGFVIISSPSHTEKIKKLSKDEILLIENSKISMRTDLNKINIKKLASKFDTRKNRDGEFE</sequence>
<dbReference type="RefSeq" id="WP_094368685.1">
    <property type="nucleotide sequence ID" value="NZ_NOJY02000004.1"/>
</dbReference>
<accession>A0A371J899</accession>
<evidence type="ECO:0000256" key="1">
    <source>
        <dbReference type="SAM" id="Phobius"/>
    </source>
</evidence>
<protein>
    <recommendedName>
        <fullName evidence="4">Flagellar protein</fullName>
    </recommendedName>
</protein>
<name>A0A371J899_9FIRM</name>
<keyword evidence="1" id="KW-1133">Transmembrane helix</keyword>
<reference evidence="2 3" key="1">
    <citation type="journal article" date="2017" name="Genome Announc.">
        <title>Draft Genome Sequence of Romboutsia weinsteinii sp. nov. Strain CCRI-19649(T) Isolated from Surface Water.</title>
        <authorList>
            <person name="Maheux A.F."/>
            <person name="Boudreau D.K."/>
            <person name="Berube E."/>
            <person name="Boissinot M."/>
            <person name="Cantin P."/>
            <person name="Raymond F."/>
            <person name="Corbeil J."/>
            <person name="Omar R.F."/>
            <person name="Bergeron M.G."/>
        </authorList>
    </citation>
    <scope>NUCLEOTIDE SEQUENCE [LARGE SCALE GENOMIC DNA]</scope>
    <source>
        <strain evidence="2 3">CCRI-19649</strain>
    </source>
</reference>
<proteinExistence type="predicted"/>
<dbReference type="OrthoDB" id="1926996at2"/>
<feature type="transmembrane region" description="Helical" evidence="1">
    <location>
        <begin position="6"/>
        <end position="29"/>
    </location>
</feature>
<gene>
    <name evidence="2" type="ORF">CHL78_003155</name>
</gene>
<evidence type="ECO:0000313" key="3">
    <source>
        <dbReference type="Proteomes" id="UP000215694"/>
    </source>
</evidence>
<comment type="caution">
    <text evidence="2">The sequence shown here is derived from an EMBL/GenBank/DDBJ whole genome shotgun (WGS) entry which is preliminary data.</text>
</comment>
<dbReference type="AlphaFoldDB" id="A0A371J899"/>
<dbReference type="EMBL" id="NOJY02000004">
    <property type="protein sequence ID" value="RDY28933.1"/>
    <property type="molecule type" value="Genomic_DNA"/>
</dbReference>
<dbReference type="Proteomes" id="UP000215694">
    <property type="component" value="Unassembled WGS sequence"/>
</dbReference>
<organism evidence="2 3">
    <name type="scientific">Romboutsia weinsteinii</name>
    <dbReference type="NCBI Taxonomy" id="2020949"/>
    <lineage>
        <taxon>Bacteria</taxon>
        <taxon>Bacillati</taxon>
        <taxon>Bacillota</taxon>
        <taxon>Clostridia</taxon>
        <taxon>Peptostreptococcales</taxon>
        <taxon>Peptostreptococcaceae</taxon>
        <taxon>Romboutsia</taxon>
    </lineage>
</organism>
<keyword evidence="1" id="KW-0472">Membrane</keyword>